<evidence type="ECO:0000256" key="5">
    <source>
        <dbReference type="HAMAP-Rule" id="MF_01080"/>
    </source>
</evidence>
<evidence type="ECO:0000313" key="9">
    <source>
        <dbReference type="Proteomes" id="UP000280881"/>
    </source>
</evidence>
<evidence type="ECO:0000259" key="6">
    <source>
        <dbReference type="Pfam" id="PF01509"/>
    </source>
</evidence>
<dbReference type="InterPro" id="IPR014780">
    <property type="entry name" value="tRNA_psdUridine_synth_TruB"/>
</dbReference>
<dbReference type="Proteomes" id="UP000280881">
    <property type="component" value="Unassembled WGS sequence"/>
</dbReference>
<dbReference type="Pfam" id="PF16198">
    <property type="entry name" value="TruB_C_2"/>
    <property type="match status" value="1"/>
</dbReference>
<dbReference type="HAMAP" id="MF_01080">
    <property type="entry name" value="TruB_bact"/>
    <property type="match status" value="1"/>
</dbReference>
<comment type="function">
    <text evidence="5">Responsible for synthesis of pseudouridine from uracil-55 in the psi GC loop of transfer RNAs.</text>
</comment>
<dbReference type="PANTHER" id="PTHR13767">
    <property type="entry name" value="TRNA-PSEUDOURIDINE SYNTHASE"/>
    <property type="match status" value="1"/>
</dbReference>
<reference evidence="8 9" key="1">
    <citation type="submission" date="2018-10" db="EMBL/GenBank/DDBJ databases">
        <title>Genomic Encyclopedia of Type Strains, Phase IV (KMG-IV): sequencing the most valuable type-strain genomes for metagenomic binning, comparative biology and taxonomic classification.</title>
        <authorList>
            <person name="Goeker M."/>
        </authorList>
    </citation>
    <scope>NUCLEOTIDE SEQUENCE [LARGE SCALE GENOMIC DNA]</scope>
    <source>
        <strain evidence="8 9">DSM 15521</strain>
    </source>
</reference>
<keyword evidence="3 5" id="KW-0819">tRNA processing</keyword>
<dbReference type="AlphaFoldDB" id="A0A420W8X3"/>
<name>A0A420W8X3_9BACT</name>
<evidence type="ECO:0000259" key="7">
    <source>
        <dbReference type="Pfam" id="PF16198"/>
    </source>
</evidence>
<feature type="domain" description="tRNA pseudouridylate synthase B C-terminal" evidence="7">
    <location>
        <begin position="172"/>
        <end position="212"/>
    </location>
</feature>
<evidence type="ECO:0000313" key="8">
    <source>
        <dbReference type="EMBL" id="RKQ63769.1"/>
    </source>
</evidence>
<dbReference type="GO" id="GO:0160148">
    <property type="term" value="F:tRNA pseudouridine(55) synthase activity"/>
    <property type="evidence" value="ECO:0007669"/>
    <property type="project" value="UniProtKB-EC"/>
</dbReference>
<comment type="catalytic activity">
    <reaction evidence="1 5">
        <text>uridine(55) in tRNA = pseudouridine(55) in tRNA</text>
        <dbReference type="Rhea" id="RHEA:42532"/>
        <dbReference type="Rhea" id="RHEA-COMP:10101"/>
        <dbReference type="Rhea" id="RHEA-COMP:10102"/>
        <dbReference type="ChEBI" id="CHEBI:65314"/>
        <dbReference type="ChEBI" id="CHEBI:65315"/>
        <dbReference type="EC" id="5.4.99.25"/>
    </reaction>
</comment>
<keyword evidence="9" id="KW-1185">Reference proteome</keyword>
<accession>A0A420W8X3</accession>
<dbReference type="InterPro" id="IPR032819">
    <property type="entry name" value="TruB_C"/>
</dbReference>
<dbReference type="Pfam" id="PF01509">
    <property type="entry name" value="TruB_N"/>
    <property type="match status" value="1"/>
</dbReference>
<evidence type="ECO:0000256" key="2">
    <source>
        <dbReference type="ARBA" id="ARBA00005642"/>
    </source>
</evidence>
<dbReference type="InterPro" id="IPR020103">
    <property type="entry name" value="PsdUridine_synth_cat_dom_sf"/>
</dbReference>
<keyword evidence="4 5" id="KW-0413">Isomerase</keyword>
<evidence type="ECO:0000256" key="3">
    <source>
        <dbReference type="ARBA" id="ARBA00022694"/>
    </source>
</evidence>
<evidence type="ECO:0000256" key="1">
    <source>
        <dbReference type="ARBA" id="ARBA00000385"/>
    </source>
</evidence>
<feature type="domain" description="Pseudouridine synthase II N-terminal" evidence="6">
    <location>
        <begin position="29"/>
        <end position="171"/>
    </location>
</feature>
<dbReference type="PANTHER" id="PTHR13767:SF2">
    <property type="entry name" value="PSEUDOURIDYLATE SYNTHASE TRUB1"/>
    <property type="match status" value="1"/>
</dbReference>
<dbReference type="SUPFAM" id="SSF55120">
    <property type="entry name" value="Pseudouridine synthase"/>
    <property type="match status" value="1"/>
</dbReference>
<feature type="active site" description="Nucleophile" evidence="5">
    <location>
        <position position="39"/>
    </location>
</feature>
<dbReference type="NCBIfam" id="TIGR00431">
    <property type="entry name" value="TruB"/>
    <property type="match status" value="1"/>
</dbReference>
<dbReference type="EMBL" id="RBIE01000001">
    <property type="protein sequence ID" value="RKQ63769.1"/>
    <property type="molecule type" value="Genomic_DNA"/>
</dbReference>
<organism evidence="8 9">
    <name type="scientific">Thermovibrio guaymasensis</name>
    <dbReference type="NCBI Taxonomy" id="240167"/>
    <lineage>
        <taxon>Bacteria</taxon>
        <taxon>Pseudomonadati</taxon>
        <taxon>Aquificota</taxon>
        <taxon>Aquificia</taxon>
        <taxon>Desulfurobacteriales</taxon>
        <taxon>Desulfurobacteriaceae</taxon>
        <taxon>Thermovibrio</taxon>
    </lineage>
</organism>
<dbReference type="Gene3D" id="3.30.2350.10">
    <property type="entry name" value="Pseudouridine synthase"/>
    <property type="match status" value="1"/>
</dbReference>
<dbReference type="GO" id="GO:0003723">
    <property type="term" value="F:RNA binding"/>
    <property type="evidence" value="ECO:0007669"/>
    <property type="project" value="InterPro"/>
</dbReference>
<proteinExistence type="inferred from homology"/>
<dbReference type="EC" id="5.4.99.25" evidence="5"/>
<comment type="similarity">
    <text evidence="2 5">Belongs to the pseudouridine synthase TruB family. Type 1 subfamily.</text>
</comment>
<dbReference type="GO" id="GO:1990481">
    <property type="term" value="P:mRNA pseudouridine synthesis"/>
    <property type="evidence" value="ECO:0007669"/>
    <property type="project" value="TreeGrafter"/>
</dbReference>
<dbReference type="CDD" id="cd02573">
    <property type="entry name" value="PseudoU_synth_EcTruB"/>
    <property type="match status" value="1"/>
</dbReference>
<evidence type="ECO:0000256" key="4">
    <source>
        <dbReference type="ARBA" id="ARBA00023235"/>
    </source>
</evidence>
<protein>
    <recommendedName>
        <fullName evidence="5">tRNA pseudouridine synthase B</fullName>
        <ecNumber evidence="5">5.4.99.25</ecNumber>
    </recommendedName>
    <alternativeName>
        <fullName evidence="5">tRNA pseudouridine(55) synthase</fullName>
        <shortName evidence="5">Psi55 synthase</shortName>
    </alternativeName>
    <alternativeName>
        <fullName evidence="5">tRNA pseudouridylate synthase</fullName>
    </alternativeName>
    <alternativeName>
        <fullName evidence="5">tRNA-uridine isomerase</fullName>
    </alternativeName>
</protein>
<comment type="caution">
    <text evidence="8">The sequence shown here is derived from an EMBL/GenBank/DDBJ whole genome shotgun (WGS) entry which is preliminary data.</text>
</comment>
<dbReference type="GO" id="GO:0031119">
    <property type="term" value="P:tRNA pseudouridine synthesis"/>
    <property type="evidence" value="ECO:0007669"/>
    <property type="project" value="UniProtKB-UniRule"/>
</dbReference>
<dbReference type="InterPro" id="IPR002501">
    <property type="entry name" value="PsdUridine_synth_N"/>
</dbReference>
<gene>
    <name evidence="5" type="primary">truB</name>
    <name evidence="8" type="ORF">C7457_0650</name>
</gene>
<sequence length="271" mass="30687">MVGFLIVDKPKGLTSHDVVAKVRKLLPKGVKVGHTGTLDPLATGILILSVGKATRLSEYLLKQDKCYTVTGRFGLESDTYDIDGKVKKIECREIKKEELFRVLNKFTGEILQVPPPYSAVRIKGKKAYQLAREGREVELPPRKVEVYSLELIDFNYPYFTLKVCCSSGTYVRSLVHDIGKELGCSAVVTDLRRTRVGNIGEEMAVTLDKIEEEGIERYLIPPQDVLPFPKLEVSDEEKKRFRNGAPRRKVLCRKWRGIYRSRKSRKGKATG</sequence>
<dbReference type="RefSeq" id="WP_245939567.1">
    <property type="nucleotide sequence ID" value="NZ_RBIE01000001.1"/>
</dbReference>